<dbReference type="HAMAP" id="MF_00724">
    <property type="entry name" value="FliE"/>
    <property type="match status" value="1"/>
</dbReference>
<keyword evidence="6" id="KW-0969">Cilium</keyword>
<dbReference type="Pfam" id="PF02049">
    <property type="entry name" value="FliE"/>
    <property type="match status" value="1"/>
</dbReference>
<dbReference type="PANTHER" id="PTHR34653">
    <property type="match status" value="1"/>
</dbReference>
<evidence type="ECO:0000313" key="7">
    <source>
        <dbReference type="Proteomes" id="UP000198854"/>
    </source>
</evidence>
<proteinExistence type="inferred from homology"/>
<dbReference type="AlphaFoldDB" id="A0A1G7ZZL7"/>
<keyword evidence="6" id="KW-0966">Cell projection</keyword>
<dbReference type="EMBL" id="FNDD01000009">
    <property type="protein sequence ID" value="SDH13610.1"/>
    <property type="molecule type" value="Genomic_DNA"/>
</dbReference>
<dbReference type="GO" id="GO:0009425">
    <property type="term" value="C:bacterial-type flagellum basal body"/>
    <property type="evidence" value="ECO:0007669"/>
    <property type="project" value="UniProtKB-SubCell"/>
</dbReference>
<organism evidence="6 7">
    <name type="scientific">Vibrio xiamenensis</name>
    <dbReference type="NCBI Taxonomy" id="861298"/>
    <lineage>
        <taxon>Bacteria</taxon>
        <taxon>Pseudomonadati</taxon>
        <taxon>Pseudomonadota</taxon>
        <taxon>Gammaproteobacteria</taxon>
        <taxon>Vibrionales</taxon>
        <taxon>Vibrionaceae</taxon>
        <taxon>Vibrio</taxon>
    </lineage>
</organism>
<dbReference type="OrthoDB" id="8909229at2"/>
<dbReference type="GO" id="GO:0005198">
    <property type="term" value="F:structural molecule activity"/>
    <property type="evidence" value="ECO:0007669"/>
    <property type="project" value="InterPro"/>
</dbReference>
<name>A0A1G7ZZL7_9VIBR</name>
<dbReference type="Proteomes" id="UP000198854">
    <property type="component" value="Unassembled WGS sequence"/>
</dbReference>
<evidence type="ECO:0000313" key="6">
    <source>
        <dbReference type="EMBL" id="SDH13610.1"/>
    </source>
</evidence>
<sequence length="116" mass="12470">MDIQAISAVEQSMLDRLNQNQAITSNPVSQFSGISETPVGNSVRLDFGSTLKGIFDTVDAHQKTAEAKITAVELGQSDDLIGATVAAQKAQLSFSALMQVRNKMVTNFNDIIKMPV</sequence>
<dbReference type="GO" id="GO:0003774">
    <property type="term" value="F:cytoskeletal motor activity"/>
    <property type="evidence" value="ECO:0007669"/>
    <property type="project" value="InterPro"/>
</dbReference>
<dbReference type="InterPro" id="IPR001624">
    <property type="entry name" value="FliE"/>
</dbReference>
<dbReference type="GO" id="GO:0071973">
    <property type="term" value="P:bacterial-type flagellum-dependent cell motility"/>
    <property type="evidence" value="ECO:0007669"/>
    <property type="project" value="InterPro"/>
</dbReference>
<gene>
    <name evidence="5" type="primary">fliE</name>
    <name evidence="6" type="ORF">SAMN04488136_10930</name>
</gene>
<evidence type="ECO:0000256" key="3">
    <source>
        <dbReference type="ARBA" id="ARBA00018024"/>
    </source>
</evidence>
<comment type="similarity">
    <text evidence="2 5">Belongs to the FliE family.</text>
</comment>
<evidence type="ECO:0000256" key="5">
    <source>
        <dbReference type="HAMAP-Rule" id="MF_00724"/>
    </source>
</evidence>
<keyword evidence="7" id="KW-1185">Reference proteome</keyword>
<keyword evidence="4 5" id="KW-0975">Bacterial flagellum</keyword>
<reference evidence="6 7" key="1">
    <citation type="submission" date="2016-10" db="EMBL/GenBank/DDBJ databases">
        <authorList>
            <person name="de Groot N.N."/>
        </authorList>
    </citation>
    <scope>NUCLEOTIDE SEQUENCE [LARGE SCALE GENOMIC DNA]</scope>
    <source>
        <strain evidence="6 7">CGMCC 1.10228</strain>
    </source>
</reference>
<evidence type="ECO:0000256" key="1">
    <source>
        <dbReference type="ARBA" id="ARBA00004117"/>
    </source>
</evidence>
<evidence type="ECO:0000256" key="4">
    <source>
        <dbReference type="ARBA" id="ARBA00023143"/>
    </source>
</evidence>
<evidence type="ECO:0000256" key="2">
    <source>
        <dbReference type="ARBA" id="ARBA00009272"/>
    </source>
</evidence>
<dbReference type="PANTHER" id="PTHR34653:SF1">
    <property type="entry name" value="FLAGELLAR HOOK-BASAL BODY COMPLEX PROTEIN FLIE"/>
    <property type="match status" value="1"/>
</dbReference>
<dbReference type="STRING" id="861298.SAMN04488136_10930"/>
<comment type="subcellular location">
    <subcellularLocation>
        <location evidence="1 5">Bacterial flagellum basal body</location>
    </subcellularLocation>
</comment>
<accession>A0A1G7ZZL7</accession>
<keyword evidence="6" id="KW-0282">Flagellum</keyword>
<protein>
    <recommendedName>
        <fullName evidence="3 5">Flagellar hook-basal body complex protein FliE</fullName>
    </recommendedName>
</protein>